<feature type="compositionally biased region" description="Low complexity" evidence="1">
    <location>
        <begin position="156"/>
        <end position="166"/>
    </location>
</feature>
<evidence type="ECO:0000313" key="2">
    <source>
        <dbReference type="EMBL" id="CAD7634469.1"/>
    </source>
</evidence>
<dbReference type="AlphaFoldDB" id="A0A7R9L400"/>
<gene>
    <name evidence="2" type="ORF">OSB1V03_LOCUS14865</name>
</gene>
<sequence length="310" mass="32382">DRESVETLLREHAFRHSPFRALIGADLSPHDQQALANAAAMGRIPCGQDFLLMASQAALAAQWGKLGPNSAGGGPHPGAGGMPPTPYPTNQSINNLNLAELSSMMASNPAAMASLYFGNIPRQFMAAPGFPMMGPSPPTSQAGPPLPPTSTAVPTSQQQQQQSQQSLSPHHSLNSPPGGGGTGGHSTPVSMAGIHPAFMVPTSMGPMSVPGFPGAGGVVGGGIHPAAAASALYASRMQLNHLYQNLNKFHPYLQTPGNRFVSQFGVSGSNVYFDEEREPYGGRDGEWMAIYPLVSTACIPPYVLYTVLLN</sequence>
<dbReference type="EMBL" id="CAJPIZ010014713">
    <property type="protein sequence ID" value="CAG2114899.1"/>
    <property type="molecule type" value="Genomic_DNA"/>
</dbReference>
<evidence type="ECO:0000313" key="3">
    <source>
        <dbReference type="Proteomes" id="UP000759131"/>
    </source>
</evidence>
<name>A0A7R9L400_9ACAR</name>
<keyword evidence="3" id="KW-1185">Reference proteome</keyword>
<proteinExistence type="predicted"/>
<reference evidence="2" key="1">
    <citation type="submission" date="2020-11" db="EMBL/GenBank/DDBJ databases">
        <authorList>
            <person name="Tran Van P."/>
        </authorList>
    </citation>
    <scope>NUCLEOTIDE SEQUENCE</scope>
</reference>
<dbReference type="OrthoDB" id="6534101at2759"/>
<feature type="non-terminal residue" evidence="2">
    <location>
        <position position="1"/>
    </location>
</feature>
<feature type="region of interest" description="Disordered" evidence="1">
    <location>
        <begin position="129"/>
        <end position="192"/>
    </location>
</feature>
<dbReference type="Proteomes" id="UP000759131">
    <property type="component" value="Unassembled WGS sequence"/>
</dbReference>
<accession>A0A7R9L400</accession>
<protein>
    <submittedName>
        <fullName evidence="2">Uncharacterized protein</fullName>
    </submittedName>
</protein>
<feature type="non-terminal residue" evidence="2">
    <location>
        <position position="310"/>
    </location>
</feature>
<evidence type="ECO:0000256" key="1">
    <source>
        <dbReference type="SAM" id="MobiDB-lite"/>
    </source>
</evidence>
<dbReference type="EMBL" id="OC869288">
    <property type="protein sequence ID" value="CAD7634469.1"/>
    <property type="molecule type" value="Genomic_DNA"/>
</dbReference>
<organism evidence="2">
    <name type="scientific">Medioppia subpectinata</name>
    <dbReference type="NCBI Taxonomy" id="1979941"/>
    <lineage>
        <taxon>Eukaryota</taxon>
        <taxon>Metazoa</taxon>
        <taxon>Ecdysozoa</taxon>
        <taxon>Arthropoda</taxon>
        <taxon>Chelicerata</taxon>
        <taxon>Arachnida</taxon>
        <taxon>Acari</taxon>
        <taxon>Acariformes</taxon>
        <taxon>Sarcoptiformes</taxon>
        <taxon>Oribatida</taxon>
        <taxon>Brachypylina</taxon>
        <taxon>Oppioidea</taxon>
        <taxon>Oppiidae</taxon>
        <taxon>Medioppia</taxon>
    </lineage>
</organism>
<feature type="compositionally biased region" description="Pro residues" evidence="1">
    <location>
        <begin position="134"/>
        <end position="148"/>
    </location>
</feature>